<dbReference type="SUPFAM" id="SSF51905">
    <property type="entry name" value="FAD/NAD(P)-binding domain"/>
    <property type="match status" value="1"/>
</dbReference>
<evidence type="ECO:0000313" key="3">
    <source>
        <dbReference type="EMBL" id="UTW02093.1"/>
    </source>
</evidence>
<evidence type="ECO:0000259" key="2">
    <source>
        <dbReference type="Pfam" id="PF01266"/>
    </source>
</evidence>
<dbReference type="EMBL" id="CP073344">
    <property type="protein sequence ID" value="UTW02093.1"/>
    <property type="molecule type" value="Genomic_DNA"/>
</dbReference>
<protein>
    <submittedName>
        <fullName evidence="3">FAD-binding oxidoreductase</fullName>
    </submittedName>
</protein>
<accession>A0ABY5GQS6</accession>
<gene>
    <name evidence="3" type="ORF">KDX31_12060</name>
</gene>
<dbReference type="InterPro" id="IPR006076">
    <property type="entry name" value="FAD-dep_OxRdtase"/>
</dbReference>
<evidence type="ECO:0000256" key="1">
    <source>
        <dbReference type="ARBA" id="ARBA00023002"/>
    </source>
</evidence>
<sequence length="451" mass="49480">MAKKYNIKVKRLPKDPGPAAWNSILPKPQQYPALTDDIQADWVIVGGGFAGFAAARRLSQLVGRSESIVLLEAGSLADGPSGRNSGFMIDLPHELNSETYAGAHEHDLQQIRLNREAIRFAANMAEEFGMDRKVFDPCGKVTAAGSDKGVEHIESYRKHLETLGEAYQLRSAAEMKDWTGSDFYSQGLFTPGAVMIQPAAFVRQVAAGLSERVAIYEHSPVTAFELGDVHKLITPKGSVKAKGVILAVNGHVQSFGFFPRQLLHVFTFASMTRALSKDEVRRLGGAKDWGILPADPMGTTVRRSSDYAGSGDRIVIRNHATLNQTLEASGSNMKRAAMLQDRSFANRFPMLQGVDMEYRWGGRLCLSWNSMPAFGELENRVWSACCQNGLGTVKGTLSGMMAAEQAVLGSSDMLQAFLEHQQPKMLPPEPFLSLGANMTMRWKEWQAGIEL</sequence>
<feature type="domain" description="FAD dependent oxidoreductase" evidence="2">
    <location>
        <begin position="41"/>
        <end position="404"/>
    </location>
</feature>
<dbReference type="InterPro" id="IPR036188">
    <property type="entry name" value="FAD/NAD-bd_sf"/>
</dbReference>
<proteinExistence type="predicted"/>
<dbReference type="PANTHER" id="PTHR13847:SF281">
    <property type="entry name" value="FAD DEPENDENT OXIDOREDUCTASE DOMAIN-CONTAINING PROTEIN"/>
    <property type="match status" value="1"/>
</dbReference>
<keyword evidence="1" id="KW-0560">Oxidoreductase</keyword>
<evidence type="ECO:0000313" key="4">
    <source>
        <dbReference type="Proteomes" id="UP001059950"/>
    </source>
</evidence>
<dbReference type="Gene3D" id="3.50.50.60">
    <property type="entry name" value="FAD/NAD(P)-binding domain"/>
    <property type="match status" value="1"/>
</dbReference>
<reference evidence="3" key="1">
    <citation type="submission" date="2021-04" db="EMBL/GenBank/DDBJ databases">
        <title>Oceanospirillales bacteria with DddD are important DMSP degraders in coastal seawater.</title>
        <authorList>
            <person name="Liu J."/>
        </authorList>
    </citation>
    <scope>NUCLEOTIDE SEQUENCE</scope>
    <source>
        <strain evidence="3">GY6</strain>
    </source>
</reference>
<name>A0ABY5GQS6_9GAMM</name>
<keyword evidence="4" id="KW-1185">Reference proteome</keyword>
<dbReference type="Pfam" id="PF01266">
    <property type="entry name" value="DAO"/>
    <property type="match status" value="1"/>
</dbReference>
<dbReference type="Gene3D" id="3.30.9.10">
    <property type="entry name" value="D-Amino Acid Oxidase, subunit A, domain 2"/>
    <property type="match status" value="1"/>
</dbReference>
<dbReference type="Proteomes" id="UP001059950">
    <property type="component" value="Chromosome"/>
</dbReference>
<organism evidence="3 4">
    <name type="scientific">Amphritea atlantica</name>
    <dbReference type="NCBI Taxonomy" id="355243"/>
    <lineage>
        <taxon>Bacteria</taxon>
        <taxon>Pseudomonadati</taxon>
        <taxon>Pseudomonadota</taxon>
        <taxon>Gammaproteobacteria</taxon>
        <taxon>Oceanospirillales</taxon>
        <taxon>Oceanospirillaceae</taxon>
        <taxon>Amphritea</taxon>
    </lineage>
</organism>
<dbReference type="PANTHER" id="PTHR13847">
    <property type="entry name" value="SARCOSINE DEHYDROGENASE-RELATED"/>
    <property type="match status" value="1"/>
</dbReference>